<feature type="compositionally biased region" description="Acidic residues" evidence="1">
    <location>
        <begin position="56"/>
        <end position="65"/>
    </location>
</feature>
<gene>
    <name evidence="2" type="ORF">C1645_737703</name>
</gene>
<organism evidence="2 3">
    <name type="scientific">Glomus cerebriforme</name>
    <dbReference type="NCBI Taxonomy" id="658196"/>
    <lineage>
        <taxon>Eukaryota</taxon>
        <taxon>Fungi</taxon>
        <taxon>Fungi incertae sedis</taxon>
        <taxon>Mucoromycota</taxon>
        <taxon>Glomeromycotina</taxon>
        <taxon>Glomeromycetes</taxon>
        <taxon>Glomerales</taxon>
        <taxon>Glomeraceae</taxon>
        <taxon>Glomus</taxon>
    </lineage>
</organism>
<dbReference type="STRING" id="658196.A0A397T183"/>
<accession>A0A397T183</accession>
<name>A0A397T183_9GLOM</name>
<comment type="caution">
    <text evidence="2">The sequence shown here is derived from an EMBL/GenBank/DDBJ whole genome shotgun (WGS) entry which is preliminary data.</text>
</comment>
<dbReference type="AlphaFoldDB" id="A0A397T183"/>
<protein>
    <submittedName>
        <fullName evidence="2">Uncharacterized protein</fullName>
    </submittedName>
</protein>
<dbReference type="EMBL" id="QKYT01000175">
    <property type="protein sequence ID" value="RIA90636.1"/>
    <property type="molecule type" value="Genomic_DNA"/>
</dbReference>
<dbReference type="Proteomes" id="UP000265703">
    <property type="component" value="Unassembled WGS sequence"/>
</dbReference>
<dbReference type="OrthoDB" id="2423358at2759"/>
<proteinExistence type="predicted"/>
<keyword evidence="3" id="KW-1185">Reference proteome</keyword>
<sequence>MKELDEIQELIDKLNIENSFTAKEYVQYDDSEITTDMIPNEEILKAVLPNKNSQEKEEENMEDMDPLPPITHNEAIVFYDKVILYLEQQESDFDSKKEELKFVKKLKKEALKQQFISARQTNLNNFIINVI</sequence>
<feature type="region of interest" description="Disordered" evidence="1">
    <location>
        <begin position="48"/>
        <end position="67"/>
    </location>
</feature>
<evidence type="ECO:0000256" key="1">
    <source>
        <dbReference type="SAM" id="MobiDB-lite"/>
    </source>
</evidence>
<evidence type="ECO:0000313" key="3">
    <source>
        <dbReference type="Proteomes" id="UP000265703"/>
    </source>
</evidence>
<reference evidence="2 3" key="1">
    <citation type="submission" date="2018-06" db="EMBL/GenBank/DDBJ databases">
        <title>Comparative genomics reveals the genomic features of Rhizophagus irregularis, R. cerebriforme, R. diaphanum and Gigaspora rosea, and their symbiotic lifestyle signature.</title>
        <authorList>
            <person name="Morin E."/>
            <person name="San Clemente H."/>
            <person name="Chen E.C.H."/>
            <person name="De La Providencia I."/>
            <person name="Hainaut M."/>
            <person name="Kuo A."/>
            <person name="Kohler A."/>
            <person name="Murat C."/>
            <person name="Tang N."/>
            <person name="Roy S."/>
            <person name="Loubradou J."/>
            <person name="Henrissat B."/>
            <person name="Grigoriev I.V."/>
            <person name="Corradi N."/>
            <person name="Roux C."/>
            <person name="Martin F.M."/>
        </authorList>
    </citation>
    <scope>NUCLEOTIDE SEQUENCE [LARGE SCALE GENOMIC DNA]</scope>
    <source>
        <strain evidence="2 3">DAOM 227022</strain>
    </source>
</reference>
<evidence type="ECO:0000313" key="2">
    <source>
        <dbReference type="EMBL" id="RIA90636.1"/>
    </source>
</evidence>